<evidence type="ECO:0000313" key="2">
    <source>
        <dbReference type="Proteomes" id="UP000325849"/>
    </source>
</evidence>
<reference evidence="1 2" key="1">
    <citation type="submission" date="2019-07" db="EMBL/GenBank/DDBJ databases">
        <title>New species of Amycolatopsis and Streptomyces.</title>
        <authorList>
            <person name="Duangmal K."/>
            <person name="Teo W.F.A."/>
            <person name="Lipun K."/>
        </authorList>
    </citation>
    <scope>NUCLEOTIDE SEQUENCE [LARGE SCALE GENOMIC DNA]</scope>
    <source>
        <strain evidence="1 2">NBRC 109810</strain>
    </source>
</reference>
<keyword evidence="2" id="KW-1185">Reference proteome</keyword>
<proteinExistence type="predicted"/>
<gene>
    <name evidence="1" type="ORF">FNH09_10820</name>
</gene>
<dbReference type="OrthoDB" id="3478947at2"/>
<accession>A0A5N8V924</accession>
<dbReference type="RefSeq" id="WP_152886555.1">
    <property type="nucleotide sequence ID" value="NZ_VJZD01000032.1"/>
</dbReference>
<dbReference type="AlphaFoldDB" id="A0A5N8V924"/>
<organism evidence="1 2">
    <name type="scientific">Streptomyces adustus</name>
    <dbReference type="NCBI Taxonomy" id="1609272"/>
    <lineage>
        <taxon>Bacteria</taxon>
        <taxon>Bacillati</taxon>
        <taxon>Actinomycetota</taxon>
        <taxon>Actinomycetes</taxon>
        <taxon>Kitasatosporales</taxon>
        <taxon>Streptomycetaceae</taxon>
        <taxon>Streptomyces</taxon>
    </lineage>
</organism>
<dbReference type="EMBL" id="VJZD01000032">
    <property type="protein sequence ID" value="MPY31761.1"/>
    <property type="molecule type" value="Genomic_DNA"/>
</dbReference>
<dbReference type="Proteomes" id="UP000325849">
    <property type="component" value="Unassembled WGS sequence"/>
</dbReference>
<comment type="caution">
    <text evidence="1">The sequence shown here is derived from an EMBL/GenBank/DDBJ whole genome shotgun (WGS) entry which is preliminary data.</text>
</comment>
<evidence type="ECO:0000313" key="1">
    <source>
        <dbReference type="EMBL" id="MPY31761.1"/>
    </source>
</evidence>
<sequence>MDIARCLTTIDLLCTRDLHPEHGGTDAGTSGPGYLVAVLQTSGEFWEDDGTERDETAAQYEHDRDGLAERLTARWGAPQIFSLVSLFDRIMADEDIPEPWALLSNHVPDLHLWQLPETERWLALGVSQWDKELPFQLIAVITDVDPP</sequence>
<protein>
    <submittedName>
        <fullName evidence="1">Uncharacterized protein</fullName>
    </submittedName>
</protein>
<name>A0A5N8V924_9ACTN</name>